<evidence type="ECO:0000313" key="2">
    <source>
        <dbReference type="Proteomes" id="UP000827872"/>
    </source>
</evidence>
<dbReference type="EMBL" id="CM037616">
    <property type="protein sequence ID" value="KAH7993606.1"/>
    <property type="molecule type" value="Genomic_DNA"/>
</dbReference>
<keyword evidence="2" id="KW-1185">Reference proteome</keyword>
<accession>A0ACB8EME7</accession>
<reference evidence="1" key="1">
    <citation type="submission" date="2021-08" db="EMBL/GenBank/DDBJ databases">
        <title>The first chromosome-level gecko genome reveals the dynamic sex chromosomes of Neotropical dwarf geckos (Sphaerodactylidae: Sphaerodactylus).</title>
        <authorList>
            <person name="Pinto B.J."/>
            <person name="Keating S.E."/>
            <person name="Gamble T."/>
        </authorList>
    </citation>
    <scope>NUCLEOTIDE SEQUENCE</scope>
    <source>
        <strain evidence="1">TG3544</strain>
    </source>
</reference>
<name>A0ACB8EME7_9SAUR</name>
<comment type="caution">
    <text evidence="1">The sequence shown here is derived from an EMBL/GenBank/DDBJ whole genome shotgun (WGS) entry which is preliminary data.</text>
</comment>
<proteinExistence type="predicted"/>
<gene>
    <name evidence="1" type="ORF">K3G42_031605</name>
</gene>
<evidence type="ECO:0000313" key="1">
    <source>
        <dbReference type="EMBL" id="KAH7993606.1"/>
    </source>
</evidence>
<dbReference type="Proteomes" id="UP000827872">
    <property type="component" value="Linkage Group LG03"/>
</dbReference>
<organism evidence="1 2">
    <name type="scientific">Sphaerodactylus townsendi</name>
    <dbReference type="NCBI Taxonomy" id="933632"/>
    <lineage>
        <taxon>Eukaryota</taxon>
        <taxon>Metazoa</taxon>
        <taxon>Chordata</taxon>
        <taxon>Craniata</taxon>
        <taxon>Vertebrata</taxon>
        <taxon>Euteleostomi</taxon>
        <taxon>Lepidosauria</taxon>
        <taxon>Squamata</taxon>
        <taxon>Bifurcata</taxon>
        <taxon>Gekkota</taxon>
        <taxon>Sphaerodactylidae</taxon>
        <taxon>Sphaerodactylus</taxon>
    </lineage>
</organism>
<sequence>MRGGGLATGGAAAREDAEAEPGGGALPGAPTGLPLLAWPRRRRMAVSRKLAIRLAYAATGTVCGLSAFLAWNLAPSLLQPCTAAAGGLSGIPFQMKPHN</sequence>
<protein>
    <submittedName>
        <fullName evidence="1">Uncharacterized protein</fullName>
    </submittedName>
</protein>